<dbReference type="RefSeq" id="WP_397066664.1">
    <property type="nucleotide sequence ID" value="NZ_JBIRYL010000021.1"/>
</dbReference>
<gene>
    <name evidence="2" type="ORF">ACH49Z_30005</name>
</gene>
<dbReference type="Proteomes" id="UP001611494">
    <property type="component" value="Unassembled WGS sequence"/>
</dbReference>
<name>A0ABW7W5M0_9NOCA</name>
<accession>A0ABW7W5M0</accession>
<dbReference type="EMBL" id="JBIRYL010000021">
    <property type="protein sequence ID" value="MFI2234090.1"/>
    <property type="molecule type" value="Genomic_DNA"/>
</dbReference>
<evidence type="ECO:0000313" key="2">
    <source>
        <dbReference type="EMBL" id="MFI2234090.1"/>
    </source>
</evidence>
<evidence type="ECO:0000313" key="3">
    <source>
        <dbReference type="Proteomes" id="UP001611494"/>
    </source>
</evidence>
<feature type="region of interest" description="Disordered" evidence="1">
    <location>
        <begin position="36"/>
        <end position="62"/>
    </location>
</feature>
<evidence type="ECO:0008006" key="4">
    <source>
        <dbReference type="Google" id="ProtNLM"/>
    </source>
</evidence>
<comment type="caution">
    <text evidence="2">The sequence shown here is derived from an EMBL/GenBank/DDBJ whole genome shotgun (WGS) entry which is preliminary data.</text>
</comment>
<organism evidence="2 3">
    <name type="scientific">Nocardia testacea</name>
    <dbReference type="NCBI Taxonomy" id="248551"/>
    <lineage>
        <taxon>Bacteria</taxon>
        <taxon>Bacillati</taxon>
        <taxon>Actinomycetota</taxon>
        <taxon>Actinomycetes</taxon>
        <taxon>Mycobacteriales</taxon>
        <taxon>Nocardiaceae</taxon>
        <taxon>Nocardia</taxon>
    </lineage>
</organism>
<reference evidence="2 3" key="1">
    <citation type="submission" date="2024-10" db="EMBL/GenBank/DDBJ databases">
        <title>The Natural Products Discovery Center: Release of the First 8490 Sequenced Strains for Exploring Actinobacteria Biosynthetic Diversity.</title>
        <authorList>
            <person name="Kalkreuter E."/>
            <person name="Kautsar S.A."/>
            <person name="Yang D."/>
            <person name="Bader C.D."/>
            <person name="Teijaro C.N."/>
            <person name="Fluegel L."/>
            <person name="Davis C.M."/>
            <person name="Simpson J.R."/>
            <person name="Lauterbach L."/>
            <person name="Steele A.D."/>
            <person name="Gui C."/>
            <person name="Meng S."/>
            <person name="Li G."/>
            <person name="Viehrig K."/>
            <person name="Ye F."/>
            <person name="Su P."/>
            <person name="Kiefer A.F."/>
            <person name="Nichols A."/>
            <person name="Cepeda A.J."/>
            <person name="Yan W."/>
            <person name="Fan B."/>
            <person name="Jiang Y."/>
            <person name="Adhikari A."/>
            <person name="Zheng C.-J."/>
            <person name="Schuster L."/>
            <person name="Cowan T.M."/>
            <person name="Smanski M.J."/>
            <person name="Chevrette M.G."/>
            <person name="De Carvalho L.P.S."/>
            <person name="Shen B."/>
        </authorList>
    </citation>
    <scope>NUCLEOTIDE SEQUENCE [LARGE SCALE GENOMIC DNA]</scope>
    <source>
        <strain evidence="2 3">NPDC019377</strain>
    </source>
</reference>
<protein>
    <recommendedName>
        <fullName evidence="4">DUF222 domain-containing protein</fullName>
    </recommendedName>
</protein>
<keyword evidence="3" id="KW-1185">Reference proteome</keyword>
<sequence>MANEKRFHVRLPRPDGSTDLLHIVKKAETALQQAVDSMGPGDTEGKPSLHLIGPGDDSGDAAGRTNRVHVIRPETDIGDSAGRVDRVHLIGPGPDADDSAQRDDWFDSALPEGEDIGSGAIAGEYGGHRKKVVHWRKDIESGDQIAGSAVDDASMIGPRSLSTLRDTVTTLQDQLSVPGKLTKDQEVIMRGHIDSALGNAQHVVLRARQDSEDNALRIDQNLPKRVERFETRDGRVILKAGDGPPPEGAEFVGVEGDSAAVGDESGRTQHFLTTSDGLTAGAVDLPGQMTSDVLSPSVGMPMQSPVFGSQEPGESGGGLGTMSTLMPLIQAISSLTQKSEEDD</sequence>
<proteinExistence type="predicted"/>
<evidence type="ECO:0000256" key="1">
    <source>
        <dbReference type="SAM" id="MobiDB-lite"/>
    </source>
</evidence>